<evidence type="ECO:0000313" key="6">
    <source>
        <dbReference type="Proteomes" id="UP001353858"/>
    </source>
</evidence>
<evidence type="ECO:0000256" key="2">
    <source>
        <dbReference type="ARBA" id="ARBA00023108"/>
    </source>
</evidence>
<evidence type="ECO:0000256" key="1">
    <source>
        <dbReference type="ARBA" id="ARBA00022729"/>
    </source>
</evidence>
<comment type="caution">
    <text evidence="5">The sequence shown here is derived from an EMBL/GenBank/DDBJ whole genome shotgun (WGS) entry which is preliminary data.</text>
</comment>
<proteinExistence type="inferred from homology"/>
<dbReference type="GO" id="GO:0005615">
    <property type="term" value="C:extracellular space"/>
    <property type="evidence" value="ECO:0007669"/>
    <property type="project" value="TreeGrafter"/>
</dbReference>
<organism evidence="5 6">
    <name type="scientific">Aquatica leii</name>
    <dbReference type="NCBI Taxonomy" id="1421715"/>
    <lineage>
        <taxon>Eukaryota</taxon>
        <taxon>Metazoa</taxon>
        <taxon>Ecdysozoa</taxon>
        <taxon>Arthropoda</taxon>
        <taxon>Hexapoda</taxon>
        <taxon>Insecta</taxon>
        <taxon>Pterygota</taxon>
        <taxon>Neoptera</taxon>
        <taxon>Endopterygota</taxon>
        <taxon>Coleoptera</taxon>
        <taxon>Polyphaga</taxon>
        <taxon>Elateriformia</taxon>
        <taxon>Elateroidea</taxon>
        <taxon>Lampyridae</taxon>
        <taxon>Luciolinae</taxon>
        <taxon>Aquatica</taxon>
    </lineage>
</organism>
<dbReference type="PANTHER" id="PTHR11008:SF32">
    <property type="entry name" value="CIRCADIAN CLOCK-CONTROLLED PROTEIN DAYWAKE-RELATED"/>
    <property type="match status" value="1"/>
</dbReference>
<name>A0AAN7SNB5_9COLE</name>
<evidence type="ECO:0008006" key="7">
    <source>
        <dbReference type="Google" id="ProtNLM"/>
    </source>
</evidence>
<dbReference type="SMART" id="SM00700">
    <property type="entry name" value="JHBP"/>
    <property type="match status" value="1"/>
</dbReference>
<evidence type="ECO:0000256" key="4">
    <source>
        <dbReference type="SAM" id="SignalP"/>
    </source>
</evidence>
<dbReference type="Pfam" id="PF06585">
    <property type="entry name" value="JHBP"/>
    <property type="match status" value="1"/>
</dbReference>
<keyword evidence="1 4" id="KW-0732">Signal</keyword>
<dbReference type="PANTHER" id="PTHR11008">
    <property type="entry name" value="PROTEIN TAKEOUT-LIKE PROTEIN"/>
    <property type="match status" value="1"/>
</dbReference>
<dbReference type="Proteomes" id="UP001353858">
    <property type="component" value="Unassembled WGS sequence"/>
</dbReference>
<evidence type="ECO:0000313" key="5">
    <source>
        <dbReference type="EMBL" id="KAK4877963.1"/>
    </source>
</evidence>
<keyword evidence="2" id="KW-0090">Biological rhythms</keyword>
<comment type="similarity">
    <text evidence="3">Belongs to the TO family.</text>
</comment>
<dbReference type="AlphaFoldDB" id="A0AAN7SNB5"/>
<gene>
    <name evidence="5" type="ORF">RN001_010469</name>
</gene>
<dbReference type="FunFam" id="3.15.10.30:FF:000001">
    <property type="entry name" value="Takeout-like protein 1"/>
    <property type="match status" value="1"/>
</dbReference>
<dbReference type="InterPro" id="IPR010562">
    <property type="entry name" value="Haemolymph_juvenile_hormone-bd"/>
</dbReference>
<sequence length="247" mass="28193">MKVVIVLISYTFVVNISCFHLPPGITTCSKSDPDFDECLRKSVEDGVYRLSTGDKHLGVVPYEPLYVAMISVDENPGATVRVAQKFLNIKIHGLSLTKVKKFKVDFDSCYIYAETLSPLVRTEAEYELKGQLLIFPVNAKGNSNVTTTNLSIEHNITCQRYMKRGKEYIHLNSYKITAKPEGITYNFDNLFEGNRRLSEQIHKTINERALAIFEEVRGVTEESYSLIFKEIGNKIFNRIPFSEIFKD</sequence>
<feature type="signal peptide" evidence="4">
    <location>
        <begin position="1"/>
        <end position="18"/>
    </location>
</feature>
<keyword evidence="6" id="KW-1185">Reference proteome</keyword>
<dbReference type="InterPro" id="IPR038606">
    <property type="entry name" value="To_sf"/>
</dbReference>
<reference evidence="6" key="1">
    <citation type="submission" date="2023-01" db="EMBL/GenBank/DDBJ databases">
        <title>Key to firefly adult light organ development and bioluminescence: homeobox transcription factors regulate luciferase expression and transportation to peroxisome.</title>
        <authorList>
            <person name="Fu X."/>
        </authorList>
    </citation>
    <scope>NUCLEOTIDE SEQUENCE [LARGE SCALE GENOMIC DNA]</scope>
</reference>
<dbReference type="GO" id="GO:0007623">
    <property type="term" value="P:circadian rhythm"/>
    <property type="evidence" value="ECO:0007669"/>
    <property type="project" value="UniProtKB-ARBA"/>
</dbReference>
<dbReference type="EMBL" id="JARPUR010000004">
    <property type="protein sequence ID" value="KAK4877963.1"/>
    <property type="molecule type" value="Genomic_DNA"/>
</dbReference>
<feature type="chain" id="PRO_5042979035" description="Protein takeout-like" evidence="4">
    <location>
        <begin position="19"/>
        <end position="247"/>
    </location>
</feature>
<protein>
    <recommendedName>
        <fullName evidence="7">Protein takeout-like</fullName>
    </recommendedName>
</protein>
<evidence type="ECO:0000256" key="3">
    <source>
        <dbReference type="ARBA" id="ARBA00060902"/>
    </source>
</evidence>
<dbReference type="Gene3D" id="3.15.10.30">
    <property type="entry name" value="Haemolymph juvenile hormone binding protein"/>
    <property type="match status" value="1"/>
</dbReference>
<accession>A0AAN7SNB5</accession>